<keyword evidence="3" id="KW-1185">Reference proteome</keyword>
<dbReference type="InterPro" id="IPR037401">
    <property type="entry name" value="SnoaL-like"/>
</dbReference>
<dbReference type="SUPFAM" id="SSF54427">
    <property type="entry name" value="NTF2-like"/>
    <property type="match status" value="1"/>
</dbReference>
<accession>A0ABQ5W739</accession>
<name>A0ABQ5W739_9HYPH</name>
<evidence type="ECO:0000313" key="3">
    <source>
        <dbReference type="Proteomes" id="UP001156691"/>
    </source>
</evidence>
<dbReference type="Proteomes" id="UP001156691">
    <property type="component" value="Unassembled WGS sequence"/>
</dbReference>
<comment type="caution">
    <text evidence="2">The sequence shown here is derived from an EMBL/GenBank/DDBJ whole genome shotgun (WGS) entry which is preliminary data.</text>
</comment>
<dbReference type="Gene3D" id="3.10.450.50">
    <property type="match status" value="1"/>
</dbReference>
<gene>
    <name evidence="2" type="ORF">GCM10010862_31580</name>
</gene>
<sequence>MQRTGPALSPGNLSRLLLTALNNADVEAIVSLYTENAVLVLPDGETARGHGEIRSFYAKLCRDRPQFPPGKQSAPLINGRVALTSTVLANGTVTAEVAAQQEDGTWLWAIDHPFIGPAT</sequence>
<evidence type="ECO:0000259" key="1">
    <source>
        <dbReference type="Pfam" id="PF12680"/>
    </source>
</evidence>
<proteinExistence type="predicted"/>
<reference evidence="3" key="1">
    <citation type="journal article" date="2019" name="Int. J. Syst. Evol. Microbiol.">
        <title>The Global Catalogue of Microorganisms (GCM) 10K type strain sequencing project: providing services to taxonomists for standard genome sequencing and annotation.</title>
        <authorList>
            <consortium name="The Broad Institute Genomics Platform"/>
            <consortium name="The Broad Institute Genome Sequencing Center for Infectious Disease"/>
            <person name="Wu L."/>
            <person name="Ma J."/>
        </authorList>
    </citation>
    <scope>NUCLEOTIDE SEQUENCE [LARGE SCALE GENOMIC DNA]</scope>
    <source>
        <strain evidence="3">NBRC 112416</strain>
    </source>
</reference>
<dbReference type="RefSeq" id="WP_284341313.1">
    <property type="nucleotide sequence ID" value="NZ_BSNS01000014.1"/>
</dbReference>
<protein>
    <recommendedName>
        <fullName evidence="1">SnoaL-like domain-containing protein</fullName>
    </recommendedName>
</protein>
<dbReference type="Pfam" id="PF12680">
    <property type="entry name" value="SnoaL_2"/>
    <property type="match status" value="1"/>
</dbReference>
<dbReference type="InterPro" id="IPR032710">
    <property type="entry name" value="NTF2-like_dom_sf"/>
</dbReference>
<organism evidence="2 3">
    <name type="scientific">Devosia nitrariae</name>
    <dbReference type="NCBI Taxonomy" id="2071872"/>
    <lineage>
        <taxon>Bacteria</taxon>
        <taxon>Pseudomonadati</taxon>
        <taxon>Pseudomonadota</taxon>
        <taxon>Alphaproteobacteria</taxon>
        <taxon>Hyphomicrobiales</taxon>
        <taxon>Devosiaceae</taxon>
        <taxon>Devosia</taxon>
    </lineage>
</organism>
<evidence type="ECO:0000313" key="2">
    <source>
        <dbReference type="EMBL" id="GLQ55899.1"/>
    </source>
</evidence>
<dbReference type="EMBL" id="BSNS01000014">
    <property type="protein sequence ID" value="GLQ55899.1"/>
    <property type="molecule type" value="Genomic_DNA"/>
</dbReference>
<feature type="domain" description="SnoaL-like" evidence="1">
    <location>
        <begin position="17"/>
        <end position="95"/>
    </location>
</feature>